<evidence type="ECO:0000256" key="2">
    <source>
        <dbReference type="SAM" id="Phobius"/>
    </source>
</evidence>
<dbReference type="AlphaFoldDB" id="A0A9P4XTX4"/>
<evidence type="ECO:0000259" key="3">
    <source>
        <dbReference type="Pfam" id="PF20163"/>
    </source>
</evidence>
<evidence type="ECO:0000256" key="1">
    <source>
        <dbReference type="SAM" id="MobiDB-lite"/>
    </source>
</evidence>
<dbReference type="Pfam" id="PF20163">
    <property type="entry name" value="DUF6536"/>
    <property type="match status" value="1"/>
</dbReference>
<dbReference type="OrthoDB" id="5429634at2759"/>
<evidence type="ECO:0000313" key="4">
    <source>
        <dbReference type="EMBL" id="KAF3760705.1"/>
    </source>
</evidence>
<proteinExistence type="predicted"/>
<keyword evidence="2" id="KW-0812">Transmembrane</keyword>
<dbReference type="EMBL" id="MU032352">
    <property type="protein sequence ID" value="KAF3760705.1"/>
    <property type="molecule type" value="Genomic_DNA"/>
</dbReference>
<feature type="region of interest" description="Disordered" evidence="1">
    <location>
        <begin position="25"/>
        <end position="47"/>
    </location>
</feature>
<feature type="transmembrane region" description="Helical" evidence="2">
    <location>
        <begin position="579"/>
        <end position="612"/>
    </location>
</feature>
<dbReference type="InterPro" id="IPR046623">
    <property type="entry name" value="DUF6536"/>
</dbReference>
<feature type="transmembrane region" description="Helical" evidence="2">
    <location>
        <begin position="206"/>
        <end position="227"/>
    </location>
</feature>
<keyword evidence="2" id="KW-1133">Transmembrane helix</keyword>
<dbReference type="GeneID" id="63838941"/>
<comment type="caution">
    <text evidence="4">The sequence shown here is derived from an EMBL/GenBank/DDBJ whole genome shotgun (WGS) entry which is preliminary data.</text>
</comment>
<organism evidence="4 5">
    <name type="scientific">Cryphonectria parasitica (strain ATCC 38755 / EP155)</name>
    <dbReference type="NCBI Taxonomy" id="660469"/>
    <lineage>
        <taxon>Eukaryota</taxon>
        <taxon>Fungi</taxon>
        <taxon>Dikarya</taxon>
        <taxon>Ascomycota</taxon>
        <taxon>Pezizomycotina</taxon>
        <taxon>Sordariomycetes</taxon>
        <taxon>Sordariomycetidae</taxon>
        <taxon>Diaporthales</taxon>
        <taxon>Cryphonectriaceae</taxon>
        <taxon>Cryphonectria-Endothia species complex</taxon>
        <taxon>Cryphonectria</taxon>
    </lineage>
</organism>
<feature type="transmembrane region" description="Helical" evidence="2">
    <location>
        <begin position="433"/>
        <end position="455"/>
    </location>
</feature>
<name>A0A9P4XTX4_CRYP1</name>
<feature type="compositionally biased region" description="Polar residues" evidence="1">
    <location>
        <begin position="123"/>
        <end position="135"/>
    </location>
</feature>
<dbReference type="PANTHER" id="PTHR35395:SF1">
    <property type="entry name" value="DUF6536 DOMAIN-CONTAINING PROTEIN"/>
    <property type="match status" value="1"/>
</dbReference>
<feature type="transmembrane region" description="Helical" evidence="2">
    <location>
        <begin position="266"/>
        <end position="283"/>
    </location>
</feature>
<feature type="transmembrane region" description="Helical" evidence="2">
    <location>
        <begin position="699"/>
        <end position="719"/>
    </location>
</feature>
<sequence>MHWPFQSIATDTVSIFTAPAPELFRRGTWQPPKTYDSDKDSAASTRRGSTLIPDYVVNFIRGETPESVARRKQNGGNRGMRAVDITHQHRPQRSHMALMMLADDVEAGDGGGRRRGDGDDAQSHVTSTSTTTELQQILRDGQRSRGGWRRVTTGWRSGVLLSLVLVLVMLIAGFVCLVIAGTKITSLAGPMDLFTGSCSAAATLNWGLHALINVAVVVVIVGANYAFQVLSSPTRTEVSEVHENRKWLEIGVPSVRNFWYVGRGRAFLAMVLLAVAVMTQIIYNSLIFTTTAGTTYDLIAVEPSFLTGAQFSNSSSSNAAALSRAQLLDLQSLLASGGGALTNLTTTACVDLFDDTFNAEYSNIILSTSDDNSLVATAQAGFGANNTTTSASTLITTTATTSGVEILVDGSSVSYCLAERTASPTCTVNLNPAVFATILGLNLVTLLLMGATLLVHQHSDPLVTLGDAIASFLREPDPSTRDNALVTRENLRLGLGGWGFTEGKYWSPTRTPLWLSAPSLAQWATAGSWWLVATALAAAALILTVVTDKTGNVHGLSPFGIATPRTTYLFTESSSTTTIIPAAALAIAVSTPQVLLAGLYFSTNALLTAFFLSRESSLYTQRPGRNGAAPRSLRVSADPVGVQATSLYLTLPRPVSWALAVWFAAMGFVLSQSCFVVSVEESDASSSNHLRGLGLSGTALLVLLAMLIILLLAVAAAGLQRLPPSQMADGRATGNPLAIEGGSCSAVLSARCHRMPEEAGVWMKKVLWGVVTSAGGQDAGSHVGHVTYSARGVGELDGNRRYI</sequence>
<protein>
    <recommendedName>
        <fullName evidence="3">DUF6536 domain-containing protein</fullName>
    </recommendedName>
</protein>
<feature type="compositionally biased region" description="Basic and acidic residues" evidence="1">
    <location>
        <begin position="111"/>
        <end position="122"/>
    </location>
</feature>
<feature type="transmembrane region" description="Helical" evidence="2">
    <location>
        <begin position="159"/>
        <end position="186"/>
    </location>
</feature>
<keyword evidence="5" id="KW-1185">Reference proteome</keyword>
<feature type="transmembrane region" description="Helical" evidence="2">
    <location>
        <begin position="657"/>
        <end position="679"/>
    </location>
</feature>
<gene>
    <name evidence="4" type="ORF">M406DRAFT_342907</name>
</gene>
<feature type="region of interest" description="Disordered" evidence="1">
    <location>
        <begin position="107"/>
        <end position="141"/>
    </location>
</feature>
<feature type="transmembrane region" description="Helical" evidence="2">
    <location>
        <begin position="529"/>
        <end position="547"/>
    </location>
</feature>
<keyword evidence="2" id="KW-0472">Membrane</keyword>
<dbReference type="Proteomes" id="UP000803844">
    <property type="component" value="Unassembled WGS sequence"/>
</dbReference>
<accession>A0A9P4XTX4</accession>
<evidence type="ECO:0000313" key="5">
    <source>
        <dbReference type="Proteomes" id="UP000803844"/>
    </source>
</evidence>
<reference evidence="4" key="1">
    <citation type="journal article" date="2020" name="Phytopathology">
        <title>Genome sequence of the chestnut blight fungus Cryphonectria parasitica EP155: A fundamental resource for an archetypical invasive plant pathogen.</title>
        <authorList>
            <person name="Crouch J.A."/>
            <person name="Dawe A."/>
            <person name="Aerts A."/>
            <person name="Barry K."/>
            <person name="Churchill A.C.L."/>
            <person name="Grimwood J."/>
            <person name="Hillman B."/>
            <person name="Milgroom M.G."/>
            <person name="Pangilinan J."/>
            <person name="Smith M."/>
            <person name="Salamov A."/>
            <person name="Schmutz J."/>
            <person name="Yadav J."/>
            <person name="Grigoriev I.V."/>
            <person name="Nuss D."/>
        </authorList>
    </citation>
    <scope>NUCLEOTIDE SEQUENCE</scope>
    <source>
        <strain evidence="4">EP155</strain>
    </source>
</reference>
<dbReference type="PANTHER" id="PTHR35395">
    <property type="entry name" value="DUF6536 DOMAIN-CONTAINING PROTEIN"/>
    <property type="match status" value="1"/>
</dbReference>
<feature type="domain" description="DUF6536" evidence="3">
    <location>
        <begin position="155"/>
        <end position="306"/>
    </location>
</feature>
<dbReference type="RefSeq" id="XP_040771684.1">
    <property type="nucleotide sequence ID" value="XM_040921812.1"/>
</dbReference>